<dbReference type="GO" id="GO:0006357">
    <property type="term" value="P:regulation of transcription by RNA polymerase II"/>
    <property type="evidence" value="ECO:0007669"/>
    <property type="project" value="TreeGrafter"/>
</dbReference>
<dbReference type="InterPro" id="IPR050273">
    <property type="entry name" value="GppA/Ppx_hydrolase"/>
</dbReference>
<proteinExistence type="inferred from homology"/>
<dbReference type="Gene3D" id="3.30.420.150">
    <property type="entry name" value="Exopolyphosphatase. Domain 2"/>
    <property type="match status" value="1"/>
</dbReference>
<accession>C7LYY6</accession>
<dbReference type="EMBL" id="CP001631">
    <property type="protein sequence ID" value="ACU53944.1"/>
    <property type="molecule type" value="Genomic_DNA"/>
</dbReference>
<evidence type="ECO:0000256" key="2">
    <source>
        <dbReference type="ARBA" id="ARBA00022801"/>
    </source>
</evidence>
<feature type="domain" description="Ppx/GppA phosphatase N-terminal" evidence="3">
    <location>
        <begin position="19"/>
        <end position="309"/>
    </location>
</feature>
<dbReference type="InterPro" id="IPR043129">
    <property type="entry name" value="ATPase_NBD"/>
</dbReference>
<dbReference type="PIRSF" id="PIRSF001267">
    <property type="entry name" value="Pyrophosphatase_GppA_Ppx"/>
    <property type="match status" value="1"/>
</dbReference>
<dbReference type="HOGENOM" id="CLU_025908_4_2_11"/>
<feature type="domain" description="Ppx/GppA phosphatase C-terminal" evidence="4">
    <location>
        <begin position="325"/>
        <end position="480"/>
    </location>
</feature>
<dbReference type="Proteomes" id="UP000000771">
    <property type="component" value="Chromosome"/>
</dbReference>
<evidence type="ECO:0000256" key="1">
    <source>
        <dbReference type="ARBA" id="ARBA00007125"/>
    </source>
</evidence>
<keyword evidence="6" id="KW-1185">Reference proteome</keyword>
<keyword evidence="2" id="KW-0378">Hydrolase</keyword>
<dbReference type="PANTHER" id="PTHR30005">
    <property type="entry name" value="EXOPOLYPHOSPHATASE"/>
    <property type="match status" value="1"/>
</dbReference>
<dbReference type="AlphaFoldDB" id="C7LYY6"/>
<dbReference type="InterPro" id="IPR003607">
    <property type="entry name" value="HD/PDEase_dom"/>
</dbReference>
<sequence length="524" mass="56340">MGTLSAAAIDLGSNSFHLVVARVRPERLLEPVYEDKVMLRLGEVVARLGRFDDEAEARAHEAFERFVSLARAFGATVIVAAATASFRDAQNGRDVADALEARTGVHVRILTGHEEASTIFSAVRSAGSIGQVPVVVADLGGGSLELALGTQRSLLRARSLPLGVGKLSVRYRCSDPPRHDELARIRAHVEAVAGAELREMASFEPRRLVLASGTFAAIAKVARRLGRVDQLADGQVLRVVDVASLTGALDAIVRADREARIDRLGIDRRRSDTVVPGVLIVRALLDELGVDEVWTSRWALREGLLIQAVEEGDAMGFAFDAAELRAGSLRHLMRKYQIEEDHARAVERHALALFDGLGGALELVPEDRDLLAVAALLHDVGAFVSGRNHDRHGAYLLAADPPRGLSVRERLVVEGVVGSHRRGAPRSPDALSTADRDRVAALAALLRVADGLDASHTQVVEGVEVQLEADEIRLVVHADEALGAERVALETKTELLSSLLGRRVELDVVPVARDGAARARSVLD</sequence>
<evidence type="ECO:0000313" key="6">
    <source>
        <dbReference type="Proteomes" id="UP000000771"/>
    </source>
</evidence>
<dbReference type="InterPro" id="IPR048950">
    <property type="entry name" value="Ppx_GppA_C"/>
</dbReference>
<dbReference type="InterPro" id="IPR003695">
    <property type="entry name" value="Ppx_GppA_N"/>
</dbReference>
<dbReference type="InterPro" id="IPR030673">
    <property type="entry name" value="PyroPPase_GppA_Ppx"/>
</dbReference>
<evidence type="ECO:0000259" key="3">
    <source>
        <dbReference type="Pfam" id="PF02541"/>
    </source>
</evidence>
<dbReference type="GO" id="GO:0016787">
    <property type="term" value="F:hydrolase activity"/>
    <property type="evidence" value="ECO:0007669"/>
    <property type="project" value="UniProtKB-KW"/>
</dbReference>
<dbReference type="CDD" id="cd00077">
    <property type="entry name" value="HDc"/>
    <property type="match status" value="1"/>
</dbReference>
<dbReference type="SUPFAM" id="SSF109604">
    <property type="entry name" value="HD-domain/PDEase-like"/>
    <property type="match status" value="1"/>
</dbReference>
<dbReference type="CDD" id="cd24056">
    <property type="entry name" value="ASKHA_NBD_MtPPX1-like"/>
    <property type="match status" value="1"/>
</dbReference>
<dbReference type="Gene3D" id="3.30.420.40">
    <property type="match status" value="1"/>
</dbReference>
<protein>
    <submittedName>
        <fullName evidence="5">Ppx/GppA phosphatase</fullName>
    </submittedName>
</protein>
<dbReference type="Pfam" id="PF21447">
    <property type="entry name" value="Ppx-GppA_III"/>
    <property type="match status" value="1"/>
</dbReference>
<dbReference type="OrthoDB" id="9793035at2"/>
<dbReference type="Pfam" id="PF02541">
    <property type="entry name" value="Ppx-GppA"/>
    <property type="match status" value="1"/>
</dbReference>
<dbReference type="STRING" id="525909.Afer_1006"/>
<dbReference type="KEGG" id="afo:Afer_1006"/>
<reference evidence="5 6" key="1">
    <citation type="journal article" date="2009" name="Stand. Genomic Sci.">
        <title>Complete genome sequence of Acidimicrobium ferrooxidans type strain (ICP).</title>
        <authorList>
            <person name="Clum A."/>
            <person name="Nolan M."/>
            <person name="Lang E."/>
            <person name="Glavina Del Rio T."/>
            <person name="Tice H."/>
            <person name="Copeland A."/>
            <person name="Cheng J.F."/>
            <person name="Lucas S."/>
            <person name="Chen F."/>
            <person name="Bruce D."/>
            <person name="Goodwin L."/>
            <person name="Pitluck S."/>
            <person name="Ivanova N."/>
            <person name="Mavrommatis K."/>
            <person name="Mikhailova N."/>
            <person name="Pati A."/>
            <person name="Chen A."/>
            <person name="Palaniappan K."/>
            <person name="Goker M."/>
            <person name="Spring S."/>
            <person name="Land M."/>
            <person name="Hauser L."/>
            <person name="Chang Y.J."/>
            <person name="Jeffries C.C."/>
            <person name="Chain P."/>
            <person name="Bristow J."/>
            <person name="Eisen J.A."/>
            <person name="Markowitz V."/>
            <person name="Hugenholtz P."/>
            <person name="Kyrpides N.C."/>
            <person name="Klenk H.P."/>
            <person name="Lapidus A."/>
        </authorList>
    </citation>
    <scope>NUCLEOTIDE SEQUENCE [LARGE SCALE GENOMIC DNA]</scope>
    <source>
        <strain evidence="6">DSM 10331 / JCM 15462 / NBRC 103882 / ICP</strain>
    </source>
</reference>
<comment type="similarity">
    <text evidence="1">Belongs to the GppA/Ppx family.</text>
</comment>
<dbReference type="RefSeq" id="WP_015798430.1">
    <property type="nucleotide sequence ID" value="NC_013124.1"/>
</dbReference>
<dbReference type="PANTHER" id="PTHR30005:SF0">
    <property type="entry name" value="RETROGRADE REGULATION PROTEIN 2"/>
    <property type="match status" value="1"/>
</dbReference>
<dbReference type="Gene3D" id="1.10.3210.10">
    <property type="entry name" value="Hypothetical protein af1432"/>
    <property type="match status" value="1"/>
</dbReference>
<dbReference type="SUPFAM" id="SSF53067">
    <property type="entry name" value="Actin-like ATPase domain"/>
    <property type="match status" value="2"/>
</dbReference>
<name>C7LYY6_ACIFD</name>
<evidence type="ECO:0000259" key="4">
    <source>
        <dbReference type="Pfam" id="PF21447"/>
    </source>
</evidence>
<organism evidence="5 6">
    <name type="scientific">Acidimicrobium ferrooxidans (strain DSM 10331 / JCM 15462 / NBRC 103882 / ICP)</name>
    <dbReference type="NCBI Taxonomy" id="525909"/>
    <lineage>
        <taxon>Bacteria</taxon>
        <taxon>Bacillati</taxon>
        <taxon>Actinomycetota</taxon>
        <taxon>Acidimicrobiia</taxon>
        <taxon>Acidimicrobiales</taxon>
        <taxon>Acidimicrobiaceae</taxon>
        <taxon>Acidimicrobium</taxon>
    </lineage>
</organism>
<gene>
    <name evidence="5" type="ordered locus">Afer_1006</name>
</gene>
<evidence type="ECO:0000313" key="5">
    <source>
        <dbReference type="EMBL" id="ACU53944.1"/>
    </source>
</evidence>
<dbReference type="eggNOG" id="COG0248">
    <property type="taxonomic scope" value="Bacteria"/>
</dbReference>